<evidence type="ECO:0000313" key="1">
    <source>
        <dbReference type="EMBL" id="GGH32777.1"/>
    </source>
</evidence>
<organism evidence="1 2">
    <name type="scientific">Dyadobacter endophyticus</name>
    <dbReference type="NCBI Taxonomy" id="1749036"/>
    <lineage>
        <taxon>Bacteria</taxon>
        <taxon>Pseudomonadati</taxon>
        <taxon>Bacteroidota</taxon>
        <taxon>Cytophagia</taxon>
        <taxon>Cytophagales</taxon>
        <taxon>Spirosomataceae</taxon>
        <taxon>Dyadobacter</taxon>
    </lineage>
</organism>
<reference evidence="2" key="1">
    <citation type="journal article" date="2019" name="Int. J. Syst. Evol. Microbiol.">
        <title>The Global Catalogue of Microorganisms (GCM) 10K type strain sequencing project: providing services to taxonomists for standard genome sequencing and annotation.</title>
        <authorList>
            <consortium name="The Broad Institute Genomics Platform"/>
            <consortium name="The Broad Institute Genome Sequencing Center for Infectious Disease"/>
            <person name="Wu L."/>
            <person name="Ma J."/>
        </authorList>
    </citation>
    <scope>NUCLEOTIDE SEQUENCE [LARGE SCALE GENOMIC DNA]</scope>
    <source>
        <strain evidence="2">CGMCC 1.15288</strain>
    </source>
</reference>
<proteinExistence type="predicted"/>
<sequence>MQIFSDSTDANLGMAAAGILFRRVYKRYTGLESRYTKGNDKASPEKYRLNQYFMVIPTAVLNFYSRNEGFPFSGHWWLKLGNNFIMIPKLMD</sequence>
<name>A0ABQ1YQ97_9BACT</name>
<keyword evidence="2" id="KW-1185">Reference proteome</keyword>
<evidence type="ECO:0000313" key="2">
    <source>
        <dbReference type="Proteomes" id="UP000600214"/>
    </source>
</evidence>
<comment type="caution">
    <text evidence="1">The sequence shown here is derived from an EMBL/GenBank/DDBJ whole genome shotgun (WGS) entry which is preliminary data.</text>
</comment>
<gene>
    <name evidence="1" type="ORF">GCM10007423_22530</name>
</gene>
<dbReference type="Proteomes" id="UP000600214">
    <property type="component" value="Unassembled WGS sequence"/>
</dbReference>
<accession>A0ABQ1YQ97</accession>
<protein>
    <submittedName>
        <fullName evidence="1">Uncharacterized protein</fullName>
    </submittedName>
</protein>
<dbReference type="EMBL" id="BMIA01000001">
    <property type="protein sequence ID" value="GGH32777.1"/>
    <property type="molecule type" value="Genomic_DNA"/>
</dbReference>